<evidence type="ECO:0000313" key="5">
    <source>
        <dbReference type="Proteomes" id="UP000217182"/>
    </source>
</evidence>
<evidence type="ECO:0000256" key="1">
    <source>
        <dbReference type="ARBA" id="ARBA00022801"/>
    </source>
</evidence>
<name>A0A250AZ58_9GAMM</name>
<dbReference type="GO" id="GO:0005524">
    <property type="term" value="F:ATP binding"/>
    <property type="evidence" value="ECO:0007669"/>
    <property type="project" value="UniProtKB-UniRule"/>
</dbReference>
<dbReference type="GO" id="GO:0017168">
    <property type="term" value="F:5-oxoprolinase (ATP-hydrolyzing) activity"/>
    <property type="evidence" value="ECO:0007669"/>
    <property type="project" value="UniProtKB-UniRule"/>
</dbReference>
<keyword evidence="3" id="KW-0547">Nucleotide-binding</keyword>
<dbReference type="NCBIfam" id="NF003814">
    <property type="entry name" value="PRK05406.1-3"/>
    <property type="match status" value="1"/>
</dbReference>
<proteinExistence type="inferred from homology"/>
<dbReference type="AlphaFoldDB" id="A0A250AZ58"/>
<keyword evidence="1 3" id="KW-0378">Hydrolase</keyword>
<dbReference type="PANTHER" id="PTHR30292">
    <property type="entry name" value="UNCHARACTERIZED PROTEIN YBGL-RELATED"/>
    <property type="match status" value="1"/>
</dbReference>
<dbReference type="RefSeq" id="WP_095845708.1">
    <property type="nucleotide sequence ID" value="NZ_CAMKXY010000111.1"/>
</dbReference>
<dbReference type="GO" id="GO:0005975">
    <property type="term" value="P:carbohydrate metabolic process"/>
    <property type="evidence" value="ECO:0007669"/>
    <property type="project" value="InterPro"/>
</dbReference>
<dbReference type="CDD" id="cd10787">
    <property type="entry name" value="LamB_YcsF_like"/>
    <property type="match status" value="1"/>
</dbReference>
<comment type="function">
    <text evidence="3">Catalyzes the cleavage of 5-oxoproline to form L-glutamate coupled to the hydrolysis of ATP to ADP and inorganic phosphate.</text>
</comment>
<dbReference type="Gene3D" id="3.20.20.370">
    <property type="entry name" value="Glycoside hydrolase/deacetylase"/>
    <property type="match status" value="1"/>
</dbReference>
<evidence type="ECO:0000256" key="2">
    <source>
        <dbReference type="ARBA" id="ARBA00022840"/>
    </source>
</evidence>
<dbReference type="Pfam" id="PF03746">
    <property type="entry name" value="LamB_YcsF"/>
    <property type="match status" value="1"/>
</dbReference>
<dbReference type="InterPro" id="IPR011330">
    <property type="entry name" value="Glyco_hydro/deAcase_b/a-brl"/>
</dbReference>
<comment type="similarity">
    <text evidence="3">Belongs to the LamB/PxpA family.</text>
</comment>
<dbReference type="HAMAP" id="MF_00691">
    <property type="entry name" value="PxpA"/>
    <property type="match status" value="1"/>
</dbReference>
<gene>
    <name evidence="3" type="primary">pxpA</name>
    <name evidence="4" type="ORF">AWC35_06950</name>
</gene>
<dbReference type="NCBIfam" id="NF003816">
    <property type="entry name" value="PRK05406.1-5"/>
    <property type="match status" value="1"/>
</dbReference>
<reference evidence="4 5" key="1">
    <citation type="submission" date="2016-01" db="EMBL/GenBank/DDBJ databases">
        <authorList>
            <person name="Oliw E.H."/>
        </authorList>
    </citation>
    <scope>NUCLEOTIDE SEQUENCE [LARGE SCALE GENOMIC DNA]</scope>
    <source>
        <strain evidence="4 5">FRB97</strain>
    </source>
</reference>
<keyword evidence="5" id="KW-1185">Reference proteome</keyword>
<dbReference type="SUPFAM" id="SSF88713">
    <property type="entry name" value="Glycoside hydrolase/deacetylase"/>
    <property type="match status" value="1"/>
</dbReference>
<dbReference type="KEGG" id="gqu:AWC35_06950"/>
<accession>A0A250AZ58</accession>
<evidence type="ECO:0000313" key="4">
    <source>
        <dbReference type="EMBL" id="ATA19106.1"/>
    </source>
</evidence>
<dbReference type="Proteomes" id="UP000217182">
    <property type="component" value="Chromosome"/>
</dbReference>
<sequence length="259" mass="27656">MLIDLNCDMGESFGAWTMGQDEEMLRIVTSANIACGFHAGDPDVMAATLAAAQQQGVKVGAHPSFFDLQGFGRRQILGDSPAQIERQIIYQIGALKALAESQGMRLQHVKTHGALGNMAAEDDALAMAVARAIYAVDKSLIMVTMPGLCTEKAALEVGLPLVREIYVDRAYAENGNLVSRKLPGAVLHDAKQASERILRMLEDQALITLQGTRIPVTIDTICVHGDTPGAVEMAAQVRTLLESKGVAFAPMSEVIAARG</sequence>
<dbReference type="EC" id="3.5.2.9" evidence="3"/>
<dbReference type="PANTHER" id="PTHR30292:SF0">
    <property type="entry name" value="5-OXOPROLINASE SUBUNIT A"/>
    <property type="match status" value="1"/>
</dbReference>
<dbReference type="InterPro" id="IPR005501">
    <property type="entry name" value="LamB/YcsF/PxpA-like"/>
</dbReference>
<keyword evidence="2 3" id="KW-0067">ATP-binding</keyword>
<evidence type="ECO:0000256" key="3">
    <source>
        <dbReference type="HAMAP-Rule" id="MF_00691"/>
    </source>
</evidence>
<comment type="subunit">
    <text evidence="3">Forms a complex composed of PxpA, PxpB and PxpC.</text>
</comment>
<organism evidence="4 5">
    <name type="scientific">Gibbsiella quercinecans</name>
    <dbReference type="NCBI Taxonomy" id="929813"/>
    <lineage>
        <taxon>Bacteria</taxon>
        <taxon>Pseudomonadati</taxon>
        <taxon>Pseudomonadota</taxon>
        <taxon>Gammaproteobacteria</taxon>
        <taxon>Enterobacterales</taxon>
        <taxon>Yersiniaceae</taxon>
        <taxon>Gibbsiella</taxon>
    </lineage>
</organism>
<protein>
    <recommendedName>
        <fullName evidence="3">5-oxoprolinase subunit A</fullName>
        <shortName evidence="3">5-OPase subunit A</shortName>
        <ecNumber evidence="3">3.5.2.9</ecNumber>
    </recommendedName>
    <alternativeName>
        <fullName evidence="3">5-oxoprolinase (ATP-hydrolyzing) subunit A</fullName>
    </alternativeName>
</protein>
<dbReference type="OrthoDB" id="9773478at2"/>
<dbReference type="EMBL" id="CP014136">
    <property type="protein sequence ID" value="ATA19106.1"/>
    <property type="molecule type" value="Genomic_DNA"/>
</dbReference>
<comment type="catalytic activity">
    <reaction evidence="3">
        <text>5-oxo-L-proline + ATP + 2 H2O = L-glutamate + ADP + phosphate + H(+)</text>
        <dbReference type="Rhea" id="RHEA:10348"/>
        <dbReference type="ChEBI" id="CHEBI:15377"/>
        <dbReference type="ChEBI" id="CHEBI:15378"/>
        <dbReference type="ChEBI" id="CHEBI:29985"/>
        <dbReference type="ChEBI" id="CHEBI:30616"/>
        <dbReference type="ChEBI" id="CHEBI:43474"/>
        <dbReference type="ChEBI" id="CHEBI:58402"/>
        <dbReference type="ChEBI" id="CHEBI:456216"/>
        <dbReference type="EC" id="3.5.2.9"/>
    </reaction>
</comment>